<dbReference type="EMBL" id="NOII01000001">
    <property type="protein sequence ID" value="OYD59249.1"/>
    <property type="molecule type" value="Genomic_DNA"/>
</dbReference>
<keyword evidence="2" id="KW-1185">Reference proteome</keyword>
<evidence type="ECO:0000313" key="2">
    <source>
        <dbReference type="Proteomes" id="UP000215059"/>
    </source>
</evidence>
<sequence>MTHLEKLEQIKNNPEKEWEFNRRDEPSVKVRLRFVPQGDEGYFQATFLDDEEDIVGSQVLDEFEDALRFVDRNYS</sequence>
<dbReference type="Proteomes" id="UP000215059">
    <property type="component" value="Unassembled WGS sequence"/>
</dbReference>
<accession>A0A235FDD5</accession>
<protein>
    <submittedName>
        <fullName evidence="1">Uncharacterized protein</fullName>
    </submittedName>
</protein>
<comment type="caution">
    <text evidence="1">The sequence shown here is derived from an EMBL/GenBank/DDBJ whole genome shotgun (WGS) entry which is preliminary data.</text>
</comment>
<organism evidence="1 2">
    <name type="scientific">Fictibacillus aquaticus</name>
    <dbReference type="NCBI Taxonomy" id="2021314"/>
    <lineage>
        <taxon>Bacteria</taxon>
        <taxon>Bacillati</taxon>
        <taxon>Bacillota</taxon>
        <taxon>Bacilli</taxon>
        <taxon>Bacillales</taxon>
        <taxon>Fictibacillaceae</taxon>
        <taxon>Fictibacillus</taxon>
    </lineage>
</organism>
<name>A0A235FDD5_9BACL</name>
<dbReference type="RefSeq" id="WP_094251210.1">
    <property type="nucleotide sequence ID" value="NZ_JBHLXL010000001.1"/>
</dbReference>
<evidence type="ECO:0000313" key="1">
    <source>
        <dbReference type="EMBL" id="OYD59249.1"/>
    </source>
</evidence>
<proteinExistence type="predicted"/>
<reference evidence="1 2" key="1">
    <citation type="submission" date="2017-07" db="EMBL/GenBank/DDBJ databases">
        <title>Fictibacillus sp. nov. GDSW-R2A3 Genome sequencing and assembly.</title>
        <authorList>
            <person name="Mayilraj S."/>
        </authorList>
    </citation>
    <scope>NUCLEOTIDE SEQUENCE [LARGE SCALE GENOMIC DNA]</scope>
    <source>
        <strain evidence="1 2">GDSW-R2A3</strain>
    </source>
</reference>
<dbReference type="OrthoDB" id="2970509at2"/>
<gene>
    <name evidence="1" type="ORF">CGZ90_04950</name>
</gene>
<dbReference type="AlphaFoldDB" id="A0A235FDD5"/>